<dbReference type="Pfam" id="PF00293">
    <property type="entry name" value="NUDIX"/>
    <property type="match status" value="1"/>
</dbReference>
<evidence type="ECO:0000256" key="7">
    <source>
        <dbReference type="ARBA" id="ARBA00022801"/>
    </source>
</evidence>
<dbReference type="Proteomes" id="UP000318709">
    <property type="component" value="Chromosome"/>
</dbReference>
<dbReference type="InterPro" id="IPR020476">
    <property type="entry name" value="Nudix_hydrolase"/>
</dbReference>
<dbReference type="PROSITE" id="PS51462">
    <property type="entry name" value="NUDIX"/>
    <property type="match status" value="1"/>
</dbReference>
<keyword evidence="7 17" id="KW-0378">Hydrolase</keyword>
<dbReference type="GO" id="GO:0008413">
    <property type="term" value="F:8-oxo-7,8-dihydroguanosine triphosphate pyrophosphatase activity"/>
    <property type="evidence" value="ECO:0007669"/>
    <property type="project" value="TreeGrafter"/>
</dbReference>
<keyword evidence="8" id="KW-0460">Magnesium</keyword>
<evidence type="ECO:0000313" key="19">
    <source>
        <dbReference type="EMBL" id="QDH13876.1"/>
    </source>
</evidence>
<evidence type="ECO:0000256" key="8">
    <source>
        <dbReference type="ARBA" id="ARBA00022842"/>
    </source>
</evidence>
<keyword evidence="4" id="KW-0235">DNA replication</keyword>
<evidence type="ECO:0000313" key="20">
    <source>
        <dbReference type="Proteomes" id="UP000318709"/>
    </source>
</evidence>
<dbReference type="EMBL" id="CP038231">
    <property type="protein sequence ID" value="QDH13876.1"/>
    <property type="molecule type" value="Genomic_DNA"/>
</dbReference>
<evidence type="ECO:0000256" key="6">
    <source>
        <dbReference type="ARBA" id="ARBA00022763"/>
    </source>
</evidence>
<comment type="similarity">
    <text evidence="2 17">Belongs to the Nudix hydrolase family.</text>
</comment>
<comment type="cofactor">
    <cofactor evidence="1">
        <name>Mg(2+)</name>
        <dbReference type="ChEBI" id="CHEBI:18420"/>
    </cofactor>
</comment>
<evidence type="ECO:0000256" key="11">
    <source>
        <dbReference type="ARBA" id="ARBA00036904"/>
    </source>
</evidence>
<feature type="domain" description="Nudix hydrolase" evidence="18">
    <location>
        <begin position="17"/>
        <end position="146"/>
    </location>
</feature>
<keyword evidence="3" id="KW-0515">Mutator protein</keyword>
<dbReference type="PANTHER" id="PTHR47707:SF1">
    <property type="entry name" value="NUDIX HYDROLASE FAMILY PROTEIN"/>
    <property type="match status" value="1"/>
</dbReference>
<dbReference type="Gene3D" id="3.90.79.10">
    <property type="entry name" value="Nucleoside Triphosphate Pyrophosphohydrolase"/>
    <property type="match status" value="1"/>
</dbReference>
<keyword evidence="6" id="KW-0227">DNA damage</keyword>
<dbReference type="InterPro" id="IPR047127">
    <property type="entry name" value="MutT-like"/>
</dbReference>
<evidence type="ECO:0000256" key="17">
    <source>
        <dbReference type="RuleBase" id="RU003476"/>
    </source>
</evidence>
<evidence type="ECO:0000256" key="10">
    <source>
        <dbReference type="ARBA" id="ARBA00035861"/>
    </source>
</evidence>
<evidence type="ECO:0000256" key="14">
    <source>
        <dbReference type="ARBA" id="ARBA00041592"/>
    </source>
</evidence>
<dbReference type="GO" id="GO:0046872">
    <property type="term" value="F:metal ion binding"/>
    <property type="evidence" value="ECO:0007669"/>
    <property type="project" value="UniProtKB-KW"/>
</dbReference>
<evidence type="ECO:0000259" key="18">
    <source>
        <dbReference type="PROSITE" id="PS51462"/>
    </source>
</evidence>
<dbReference type="OrthoDB" id="9810648at2"/>
<evidence type="ECO:0000256" key="15">
    <source>
        <dbReference type="ARBA" id="ARBA00041979"/>
    </source>
</evidence>
<dbReference type="GO" id="GO:0044715">
    <property type="term" value="F:8-oxo-dGDP phosphatase activity"/>
    <property type="evidence" value="ECO:0007669"/>
    <property type="project" value="TreeGrafter"/>
</dbReference>
<keyword evidence="5" id="KW-0479">Metal-binding</keyword>
<accession>A0A4Y6UBM6</accession>
<dbReference type="EC" id="3.6.1.55" evidence="12"/>
<name>A0A4Y6UBM6_9PROT</name>
<organism evidence="19 20">
    <name type="scientific">Formicincola oecophyllae</name>
    <dbReference type="NCBI Taxonomy" id="2558361"/>
    <lineage>
        <taxon>Bacteria</taxon>
        <taxon>Pseudomonadati</taxon>
        <taxon>Pseudomonadota</taxon>
        <taxon>Alphaproteobacteria</taxon>
        <taxon>Acetobacterales</taxon>
        <taxon>Acetobacteraceae</taxon>
        <taxon>Formicincola</taxon>
    </lineage>
</organism>
<protein>
    <recommendedName>
        <fullName evidence="13">8-oxo-dGTP diphosphatase</fullName>
        <ecNumber evidence="12">3.6.1.55</ecNumber>
    </recommendedName>
    <alternativeName>
        <fullName evidence="16">7,8-dihydro-8-oxoguanine-triphosphatase</fullName>
    </alternativeName>
    <alternativeName>
        <fullName evidence="15">Mutator protein MutT</fullName>
    </alternativeName>
    <alternativeName>
        <fullName evidence="14">dGTP pyrophosphohydrolase</fullName>
    </alternativeName>
</protein>
<evidence type="ECO:0000256" key="13">
    <source>
        <dbReference type="ARBA" id="ARBA00040794"/>
    </source>
</evidence>
<keyword evidence="9" id="KW-0234">DNA repair</keyword>
<dbReference type="AlphaFoldDB" id="A0A4Y6UBM6"/>
<evidence type="ECO:0000256" key="9">
    <source>
        <dbReference type="ARBA" id="ARBA00023204"/>
    </source>
</evidence>
<evidence type="ECO:0000256" key="5">
    <source>
        <dbReference type="ARBA" id="ARBA00022723"/>
    </source>
</evidence>
<gene>
    <name evidence="19" type="ORF">E3E12_06385</name>
</gene>
<dbReference type="FunFam" id="3.90.79.10:FF:000014">
    <property type="entry name" value="8-oxo-dGTP diphosphatase MutT"/>
    <property type="match status" value="1"/>
</dbReference>
<evidence type="ECO:0000256" key="4">
    <source>
        <dbReference type="ARBA" id="ARBA00022705"/>
    </source>
</evidence>
<reference evidence="19 20" key="1">
    <citation type="submission" date="2019-03" db="EMBL/GenBank/DDBJ databases">
        <title>The complete genome sequence of Swingsia_sp. F3b2 LMG30590(T).</title>
        <authorList>
            <person name="Chua K.-O."/>
            <person name="Chan K.-G."/>
            <person name="See-Too W.-S."/>
        </authorList>
    </citation>
    <scope>NUCLEOTIDE SEQUENCE [LARGE SCALE GENOMIC DNA]</scope>
    <source>
        <strain evidence="19 20">F3b2</strain>
    </source>
</reference>
<proteinExistence type="inferred from homology"/>
<dbReference type="InterPro" id="IPR000086">
    <property type="entry name" value="NUDIX_hydrolase_dom"/>
</dbReference>
<dbReference type="InterPro" id="IPR015797">
    <property type="entry name" value="NUDIX_hydrolase-like_dom_sf"/>
</dbReference>
<dbReference type="KEGG" id="swf:E3E12_06385"/>
<dbReference type="GO" id="GO:0006281">
    <property type="term" value="P:DNA repair"/>
    <property type="evidence" value="ECO:0007669"/>
    <property type="project" value="UniProtKB-KW"/>
</dbReference>
<dbReference type="RefSeq" id="WP_141443584.1">
    <property type="nucleotide sequence ID" value="NZ_CP038231.1"/>
</dbReference>
<sequence>MPHPTNQHPKPQPTNRRTLLVVAAVLVNDHNEVLLATRPASKSHAGLWEFPGGKVEQNESPEEALCRELREELGLSAKPSQCVPFRFVSEDCGPFHLLMAVFILRAWEGTPQGLEGQQLRWVAPAELPAHAMPAPDEPLIAPLQAFLAKG</sequence>
<dbReference type="CDD" id="cd03425">
    <property type="entry name" value="NUDIX_MutT_NudA_like"/>
    <property type="match status" value="1"/>
</dbReference>
<dbReference type="GO" id="GO:0035539">
    <property type="term" value="F:8-oxo-7,8-dihydrodeoxyguanosine triphosphate pyrophosphatase activity"/>
    <property type="evidence" value="ECO:0007669"/>
    <property type="project" value="UniProtKB-EC"/>
</dbReference>
<dbReference type="PROSITE" id="PS00893">
    <property type="entry name" value="NUDIX_BOX"/>
    <property type="match status" value="1"/>
</dbReference>
<comment type="catalytic activity">
    <reaction evidence="11">
        <text>8-oxo-GTP + H2O = 8-oxo-GMP + diphosphate + H(+)</text>
        <dbReference type="Rhea" id="RHEA:67616"/>
        <dbReference type="ChEBI" id="CHEBI:15377"/>
        <dbReference type="ChEBI" id="CHEBI:15378"/>
        <dbReference type="ChEBI" id="CHEBI:33019"/>
        <dbReference type="ChEBI" id="CHEBI:143553"/>
        <dbReference type="ChEBI" id="CHEBI:145694"/>
    </reaction>
</comment>
<comment type="catalytic activity">
    <reaction evidence="10">
        <text>8-oxo-dGTP + H2O = 8-oxo-dGMP + diphosphate + H(+)</text>
        <dbReference type="Rhea" id="RHEA:31575"/>
        <dbReference type="ChEBI" id="CHEBI:15377"/>
        <dbReference type="ChEBI" id="CHEBI:15378"/>
        <dbReference type="ChEBI" id="CHEBI:33019"/>
        <dbReference type="ChEBI" id="CHEBI:63224"/>
        <dbReference type="ChEBI" id="CHEBI:77896"/>
        <dbReference type="EC" id="3.6.1.55"/>
    </reaction>
</comment>
<dbReference type="PRINTS" id="PR00502">
    <property type="entry name" value="NUDIXFAMILY"/>
</dbReference>
<evidence type="ECO:0000256" key="12">
    <source>
        <dbReference type="ARBA" id="ARBA00038905"/>
    </source>
</evidence>
<evidence type="ECO:0000256" key="16">
    <source>
        <dbReference type="ARBA" id="ARBA00042798"/>
    </source>
</evidence>
<evidence type="ECO:0000256" key="1">
    <source>
        <dbReference type="ARBA" id="ARBA00001946"/>
    </source>
</evidence>
<evidence type="ECO:0000256" key="2">
    <source>
        <dbReference type="ARBA" id="ARBA00005582"/>
    </source>
</evidence>
<dbReference type="PANTHER" id="PTHR47707">
    <property type="entry name" value="8-OXO-DGTP DIPHOSPHATASE"/>
    <property type="match status" value="1"/>
</dbReference>
<dbReference type="SUPFAM" id="SSF55811">
    <property type="entry name" value="Nudix"/>
    <property type="match status" value="1"/>
</dbReference>
<dbReference type="GO" id="GO:0044716">
    <property type="term" value="F:8-oxo-GDP phosphatase activity"/>
    <property type="evidence" value="ECO:0007669"/>
    <property type="project" value="TreeGrafter"/>
</dbReference>
<dbReference type="InterPro" id="IPR020084">
    <property type="entry name" value="NUDIX_hydrolase_CS"/>
</dbReference>
<keyword evidence="20" id="KW-1185">Reference proteome</keyword>
<dbReference type="GO" id="GO:0006260">
    <property type="term" value="P:DNA replication"/>
    <property type="evidence" value="ECO:0007669"/>
    <property type="project" value="UniProtKB-KW"/>
</dbReference>
<evidence type="ECO:0000256" key="3">
    <source>
        <dbReference type="ARBA" id="ARBA00022457"/>
    </source>
</evidence>